<evidence type="ECO:0000313" key="2">
    <source>
        <dbReference type="EMBL" id="QDL38585.1"/>
    </source>
</evidence>
<dbReference type="RefSeq" id="WP_142820025.1">
    <property type="nucleotide sequence ID" value="NZ_CP035503.1"/>
</dbReference>
<name>A0A515DDW9_9BURK</name>
<keyword evidence="3" id="KW-1185">Reference proteome</keyword>
<dbReference type="KEGG" id="rhf:EUB48_15790"/>
<gene>
    <name evidence="2" type="ORF">EUB48_15790</name>
</gene>
<accession>A0A515DDW9</accession>
<organism evidence="2 3">
    <name type="scientific">Rhodoferax sediminis</name>
    <dbReference type="NCBI Taxonomy" id="2509614"/>
    <lineage>
        <taxon>Bacteria</taxon>
        <taxon>Pseudomonadati</taxon>
        <taxon>Pseudomonadota</taxon>
        <taxon>Betaproteobacteria</taxon>
        <taxon>Burkholderiales</taxon>
        <taxon>Comamonadaceae</taxon>
        <taxon>Rhodoferax</taxon>
    </lineage>
</organism>
<dbReference type="Pfam" id="PF03401">
    <property type="entry name" value="TctC"/>
    <property type="match status" value="1"/>
</dbReference>
<evidence type="ECO:0000313" key="3">
    <source>
        <dbReference type="Proteomes" id="UP000316798"/>
    </source>
</evidence>
<dbReference type="Gene3D" id="3.40.190.150">
    <property type="entry name" value="Bordetella uptake gene, domain 1"/>
    <property type="match status" value="1"/>
</dbReference>
<dbReference type="OrthoDB" id="8678477at2"/>
<dbReference type="InterPro" id="IPR005064">
    <property type="entry name" value="BUG"/>
</dbReference>
<evidence type="ECO:0000256" key="1">
    <source>
        <dbReference type="ARBA" id="ARBA00006987"/>
    </source>
</evidence>
<dbReference type="Gene3D" id="3.40.190.10">
    <property type="entry name" value="Periplasmic binding protein-like II"/>
    <property type="match status" value="1"/>
</dbReference>
<comment type="similarity">
    <text evidence="1">Belongs to the UPF0065 (bug) family.</text>
</comment>
<dbReference type="EMBL" id="CP035503">
    <property type="protein sequence ID" value="QDL38585.1"/>
    <property type="molecule type" value="Genomic_DNA"/>
</dbReference>
<sequence length="79" mass="8832">MPNVPTIAEQGVPGYSDYLWLGLLAPAGTPKDVLAKLSDTLHYALNTKELQDRMRDDGAEPMIMSPDEYNEFLKRDVAH</sequence>
<dbReference type="PANTHER" id="PTHR42928:SF5">
    <property type="entry name" value="BLR1237 PROTEIN"/>
    <property type="match status" value="1"/>
</dbReference>
<evidence type="ECO:0008006" key="4">
    <source>
        <dbReference type="Google" id="ProtNLM"/>
    </source>
</evidence>
<dbReference type="PANTHER" id="PTHR42928">
    <property type="entry name" value="TRICARBOXYLATE-BINDING PROTEIN"/>
    <property type="match status" value="1"/>
</dbReference>
<reference evidence="2 3" key="1">
    <citation type="submission" date="2019-01" db="EMBL/GenBank/DDBJ databases">
        <title>Genomic insights into a novel species Rhodoferax sp.</title>
        <authorList>
            <person name="Jin L."/>
        </authorList>
    </citation>
    <scope>NUCLEOTIDE SEQUENCE [LARGE SCALE GENOMIC DNA]</scope>
    <source>
        <strain evidence="2 3">CHu59-6-5</strain>
    </source>
</reference>
<proteinExistence type="inferred from homology"/>
<protein>
    <recommendedName>
        <fullName evidence="4">Tripartite tricarboxylate transporter substrate binding protein</fullName>
    </recommendedName>
</protein>
<dbReference type="InterPro" id="IPR042100">
    <property type="entry name" value="Bug_dom1"/>
</dbReference>
<dbReference type="Proteomes" id="UP000316798">
    <property type="component" value="Chromosome"/>
</dbReference>
<dbReference type="AlphaFoldDB" id="A0A515DDW9"/>